<reference evidence="3 4" key="1">
    <citation type="submission" date="2019-06" db="EMBL/GenBank/DDBJ databases">
        <title>Whole genome shotgun sequence of Zoogloea ramigera NBRC 15342.</title>
        <authorList>
            <person name="Hosoyama A."/>
            <person name="Uohara A."/>
            <person name="Ohji S."/>
            <person name="Ichikawa N."/>
        </authorList>
    </citation>
    <scope>NUCLEOTIDE SEQUENCE [LARGE SCALE GENOMIC DNA]</scope>
    <source>
        <strain evidence="3 4">NBRC 15342</strain>
    </source>
</reference>
<protein>
    <recommendedName>
        <fullName evidence="2">PelB C-terminal domain-containing protein</fullName>
    </recommendedName>
</protein>
<organism evidence="3 4">
    <name type="scientific">Zoogloea ramigera</name>
    <dbReference type="NCBI Taxonomy" id="350"/>
    <lineage>
        <taxon>Bacteria</taxon>
        <taxon>Pseudomonadati</taxon>
        <taxon>Pseudomonadota</taxon>
        <taxon>Betaproteobacteria</taxon>
        <taxon>Rhodocyclales</taxon>
        <taxon>Zoogloeaceae</taxon>
        <taxon>Zoogloea</taxon>
    </lineage>
</organism>
<feature type="transmembrane region" description="Helical" evidence="1">
    <location>
        <begin position="20"/>
        <end position="40"/>
    </location>
</feature>
<gene>
    <name evidence="3" type="ORF">ZRA01_14480</name>
</gene>
<proteinExistence type="predicted"/>
<keyword evidence="1" id="KW-0812">Transmembrane</keyword>
<dbReference type="AlphaFoldDB" id="A0A4Y4CQX8"/>
<dbReference type="Proteomes" id="UP000318422">
    <property type="component" value="Unassembled WGS sequence"/>
</dbReference>
<dbReference type="InterPro" id="IPR011990">
    <property type="entry name" value="TPR-like_helical_dom_sf"/>
</dbReference>
<sequence length="1243" mass="138751">MRQRTSIFDALGNSARPRVLAPRGLTLFTVVVAVVFVLMVPNPTLERRAIESRRGDLLTVAYLANLLRTDPDDPALRFALARQQLARNETDAARATLRPLLDSPDPQLRADSHWRDWLSYREAWSRLPDGSPLRPALHKAMLRRLHELAAETWPEDMQVRIAADAFTLGERALGSQTIKALARRPGTRFDAGWYAESARTLLEAGDYRGAAELYLVARKRATSLQARRSHYLAALHTLQAGNLLDEAVTTAERELDDLADDTETLYAVVVLARACGRPDVADRLARRMIRLSLRDQLQRWQLAQAGLDVSLRPTAATAPAGAPGLAFDERIYSLAYDAFLGNRNLADAYRVAESAVRQRPDDLAWRERLAKVAEWHGQPRVALDQWLVLARRDGRRDAWEAVLRLAPGLTDDEALVAALEWDARRQTPDPTRLAAVVATYERLGRVQEALAFLQARAGDKAPAEVLEALEQLAERAGEIDLAIATLGRLEARLGPDPRRAERVVALLMREGRGREAFAALERAKPHTAPGDKAFWRLHADLAAFIEDKPAAQDSYRRVADFDDVTETEFTRYLELVREADPAAAGPVAERAWQRFGQTAQLKRVLDLYAEAGREADIARVLGQLTPAQRRDAEQDARFLAQRGRHHQLAGRRAAARADYQQALALQPRAEGVREALLWMLIDGNDAPTLRNLLARHEDAWAEDEALHDALAAAWQALSRPQRALDRYYTPRLREHRGDFLWMLGYADALEQNGDTDRAWRLREALLQQARRERPADAEPTAAQLDQARRAARLRLARSQNPGDPSHAVLREILRLDRPADAPFSPAARELVLAWFIDQGQIEGVRGFLWHQYGKSLARPLWAETTAALGSADPREAGRLLEQWDERLPRYDRVNLARLAGTPAIAATAAFEAMDLQRDDETSHLQLTEIMLEQADRADLDLAQRQLGSIDESFTGARLDIGLAPRLRLAVELGRVSRQIIDRNYFSALPGLEALAMARLDWQHDDGTTRLAIGRRDSYASYTPVLVEREQRINRQLSVTATLGIDQPATENAALRVAGLRQQAGLGLTLRLSGRDQLNLRFDDYRYSAQNGLPIGRARQTQLEYAHAFRSELSDLIGSAFASSYAFEGGVDTTDPRAVEIKQRLFATTPVDAAALAPSSFKLYGLRLSTNTRHITDYTRALRPFGSVGLLHNSVVGAGYDYSLGLAGSVLGNDHFSALLREDKGGTGTYAKTRQFALHYRYLF</sequence>
<evidence type="ECO:0000313" key="3">
    <source>
        <dbReference type="EMBL" id="GEC95375.1"/>
    </source>
</evidence>
<dbReference type="OrthoDB" id="6072349at2"/>
<keyword evidence="1" id="KW-1133">Transmembrane helix</keyword>
<dbReference type="EMBL" id="BJNV01000018">
    <property type="protein sequence ID" value="GEC95375.1"/>
    <property type="molecule type" value="Genomic_DNA"/>
</dbReference>
<dbReference type="Pfam" id="PF24604">
    <property type="entry name" value="B-barrel_PelB_C"/>
    <property type="match status" value="1"/>
</dbReference>
<keyword evidence="1" id="KW-0472">Membrane</keyword>
<evidence type="ECO:0000259" key="2">
    <source>
        <dbReference type="Pfam" id="PF24604"/>
    </source>
</evidence>
<dbReference type="RefSeq" id="WP_141350806.1">
    <property type="nucleotide sequence ID" value="NZ_BJNV01000018.1"/>
</dbReference>
<name>A0A4Y4CQX8_ZOORA</name>
<accession>A0A4Y4CQX8</accession>
<comment type="caution">
    <text evidence="3">The sequence shown here is derived from an EMBL/GenBank/DDBJ whole genome shotgun (WGS) entry which is preliminary data.</text>
</comment>
<evidence type="ECO:0000313" key="4">
    <source>
        <dbReference type="Proteomes" id="UP000318422"/>
    </source>
</evidence>
<evidence type="ECO:0000256" key="1">
    <source>
        <dbReference type="SAM" id="Phobius"/>
    </source>
</evidence>
<dbReference type="InterPro" id="IPR057306">
    <property type="entry name" value="B-barrel_PelB_C"/>
</dbReference>
<keyword evidence="4" id="KW-1185">Reference proteome</keyword>
<feature type="domain" description="PelB C-terminal" evidence="2">
    <location>
        <begin position="932"/>
        <end position="1241"/>
    </location>
</feature>
<dbReference type="Gene3D" id="1.25.40.10">
    <property type="entry name" value="Tetratricopeptide repeat domain"/>
    <property type="match status" value="1"/>
</dbReference>
<dbReference type="Pfam" id="PF13429">
    <property type="entry name" value="TPR_15"/>
    <property type="match status" value="1"/>
</dbReference>